<keyword evidence="6" id="KW-1185">Reference proteome</keyword>
<dbReference type="PANTHER" id="PTHR11022">
    <property type="entry name" value="PEPTIDOGLYCAN RECOGNITION PROTEIN"/>
    <property type="match status" value="1"/>
</dbReference>
<evidence type="ECO:0000259" key="3">
    <source>
        <dbReference type="SMART" id="SM00644"/>
    </source>
</evidence>
<dbReference type="EC" id="3.5.1.28" evidence="5"/>
<dbReference type="InterPro" id="IPR006311">
    <property type="entry name" value="TAT_signal"/>
</dbReference>
<dbReference type="CDD" id="cd06583">
    <property type="entry name" value="PGRP"/>
    <property type="match status" value="1"/>
</dbReference>
<reference evidence="5 6" key="1">
    <citation type="submission" date="2024-02" db="EMBL/GenBank/DDBJ databases">
        <title>Full genome sequence of Nocardioides kribbensis.</title>
        <authorList>
            <person name="Poletto B.L."/>
            <person name="Silva G."/>
            <person name="Galante D."/>
            <person name="Campos K.R."/>
            <person name="Santos M.B.N."/>
            <person name="Sacchi C.T."/>
        </authorList>
    </citation>
    <scope>NUCLEOTIDE SEQUENCE [LARGE SCALE GENOMIC DNA]</scope>
    <source>
        <strain evidence="5 6">O4R</strain>
    </source>
</reference>
<dbReference type="InterPro" id="IPR015510">
    <property type="entry name" value="PGRP"/>
</dbReference>
<protein>
    <submittedName>
        <fullName evidence="5">N-acetylmuramoyl-L-alanine amidase</fullName>
        <ecNumber evidence="5">3.5.1.28</ecNumber>
    </submittedName>
</protein>
<keyword evidence="5" id="KW-0378">Hydrolase</keyword>
<feature type="domain" description="N-acetylmuramoyl-L-alanine amidase" evidence="3">
    <location>
        <begin position="263"/>
        <end position="425"/>
    </location>
</feature>
<feature type="domain" description="Peptidoglycan recognition protein family" evidence="4">
    <location>
        <begin position="250"/>
        <end position="398"/>
    </location>
</feature>
<name>A0ABV1NZN5_9ACTN</name>
<gene>
    <name evidence="5" type="ORF">V6R90_11870</name>
</gene>
<proteinExistence type="inferred from homology"/>
<evidence type="ECO:0000256" key="2">
    <source>
        <dbReference type="SAM" id="MobiDB-lite"/>
    </source>
</evidence>
<dbReference type="SMART" id="SM00644">
    <property type="entry name" value="Ami_2"/>
    <property type="match status" value="1"/>
</dbReference>
<feature type="region of interest" description="Disordered" evidence="2">
    <location>
        <begin position="186"/>
        <end position="216"/>
    </location>
</feature>
<evidence type="ECO:0000313" key="6">
    <source>
        <dbReference type="Proteomes" id="UP001482520"/>
    </source>
</evidence>
<evidence type="ECO:0000259" key="4">
    <source>
        <dbReference type="SMART" id="SM00701"/>
    </source>
</evidence>
<dbReference type="SUPFAM" id="SSF55846">
    <property type="entry name" value="N-acetylmuramoyl-L-alanine amidase-like"/>
    <property type="match status" value="1"/>
</dbReference>
<dbReference type="PANTHER" id="PTHR11022:SF41">
    <property type="entry name" value="PEPTIDOGLYCAN-RECOGNITION PROTEIN LC-RELATED"/>
    <property type="match status" value="1"/>
</dbReference>
<evidence type="ECO:0000313" key="5">
    <source>
        <dbReference type="EMBL" id="MEQ7847975.1"/>
    </source>
</evidence>
<dbReference type="RefSeq" id="WP_349804804.1">
    <property type="nucleotide sequence ID" value="NZ_JBEGDP010000012.1"/>
</dbReference>
<organism evidence="5 6">
    <name type="scientific">Nocardioides kribbensis</name>
    <dbReference type="NCBI Taxonomy" id="305517"/>
    <lineage>
        <taxon>Bacteria</taxon>
        <taxon>Bacillati</taxon>
        <taxon>Actinomycetota</taxon>
        <taxon>Actinomycetes</taxon>
        <taxon>Propionibacteriales</taxon>
        <taxon>Nocardioidaceae</taxon>
        <taxon>Nocardioides</taxon>
    </lineage>
</organism>
<evidence type="ECO:0000256" key="1">
    <source>
        <dbReference type="ARBA" id="ARBA00007553"/>
    </source>
</evidence>
<dbReference type="SMART" id="SM00701">
    <property type="entry name" value="PGRP"/>
    <property type="match status" value="1"/>
</dbReference>
<dbReference type="Proteomes" id="UP001482520">
    <property type="component" value="Unassembled WGS sequence"/>
</dbReference>
<accession>A0ABV1NZN5</accession>
<comment type="caution">
    <text evidence="5">The sequence shown here is derived from an EMBL/GenBank/DDBJ whole genome shotgun (WGS) entry which is preliminary data.</text>
</comment>
<dbReference type="Gene3D" id="3.40.80.10">
    <property type="entry name" value="Peptidoglycan recognition protein-like"/>
    <property type="match status" value="1"/>
</dbReference>
<dbReference type="InterPro" id="IPR006619">
    <property type="entry name" value="PGRP_domain_met/bac"/>
</dbReference>
<dbReference type="InterPro" id="IPR002502">
    <property type="entry name" value="Amidase_domain"/>
</dbReference>
<feature type="compositionally biased region" description="Low complexity" evidence="2">
    <location>
        <begin position="202"/>
        <end position="216"/>
    </location>
</feature>
<comment type="similarity">
    <text evidence="1">Belongs to the N-acetylmuramoyl-L-alanine amidase 2 family.</text>
</comment>
<dbReference type="InterPro" id="IPR036505">
    <property type="entry name" value="Amidase/PGRP_sf"/>
</dbReference>
<dbReference type="EMBL" id="JBEGDP010000012">
    <property type="protein sequence ID" value="MEQ7847975.1"/>
    <property type="molecule type" value="Genomic_DNA"/>
</dbReference>
<dbReference type="PROSITE" id="PS51318">
    <property type="entry name" value="TAT"/>
    <property type="match status" value="1"/>
</dbReference>
<dbReference type="GO" id="GO:0008745">
    <property type="term" value="F:N-acetylmuramoyl-L-alanine amidase activity"/>
    <property type="evidence" value="ECO:0007669"/>
    <property type="project" value="UniProtKB-EC"/>
</dbReference>
<dbReference type="Pfam" id="PF01510">
    <property type="entry name" value="Amidase_2"/>
    <property type="match status" value="1"/>
</dbReference>
<sequence length="453" mass="47559">MSHADAGRRKLLIAAGAGVVAVPAIAALARWGPGQEPTTPDGRLMLSADDGSDVGELEVALDDRRLRPVDASGRVVQDDGGGGAPSGRRVAGAETWSTGPLETTSFAMLGLTWRGSDPVLRVRTRSGGAWAPWRSTPALADGPDAGVEGDSSLRATDVTWVGRCDGVEVAVDGPRPEDLRLVLLDPAGRPTDATVVPDEPPTTASGGSSGASTVSATVSSTVSARADDAADDAADDPGVVPAASTATLWPKLYSRKTWGADESWRSGTPTRNATLQQVHVHHTVNANDYSKAETPALLRGMYRYHTKSLGWSDIGYNFLVDRFGRIWVGRAGGPGRNVRGAHTLGFNDTSTGVSVIGNFETARPSKAVIFAVTRVAAWKLEMHGRKPAGTATVRSTGSDRYSAGATVKLPVIDGHRDTNDTACPGSLLYAQLPLIRKRTRKRIARFKDGTLGA</sequence>